<accession>A0AAJ0BJI1</accession>
<proteinExistence type="predicted"/>
<keyword evidence="2" id="KW-1185">Reference proteome</keyword>
<dbReference type="Proteomes" id="UP001239445">
    <property type="component" value="Unassembled WGS sequence"/>
</dbReference>
<evidence type="ECO:0008006" key="3">
    <source>
        <dbReference type="Google" id="ProtNLM"/>
    </source>
</evidence>
<dbReference type="EMBL" id="MU839828">
    <property type="protein sequence ID" value="KAK1759115.1"/>
    <property type="molecule type" value="Genomic_DNA"/>
</dbReference>
<name>A0AAJ0BJI1_9PEZI</name>
<organism evidence="1 2">
    <name type="scientific">Echria macrotheca</name>
    <dbReference type="NCBI Taxonomy" id="438768"/>
    <lineage>
        <taxon>Eukaryota</taxon>
        <taxon>Fungi</taxon>
        <taxon>Dikarya</taxon>
        <taxon>Ascomycota</taxon>
        <taxon>Pezizomycotina</taxon>
        <taxon>Sordariomycetes</taxon>
        <taxon>Sordariomycetidae</taxon>
        <taxon>Sordariales</taxon>
        <taxon>Schizotheciaceae</taxon>
        <taxon>Echria</taxon>
    </lineage>
</organism>
<sequence length="378" mass="42055">MAEKYDFVMDPCGDVVLILKHPDSPFAVWDEDSATIADDPSPADDHLPVPDTDRTFLLSSRHLCLASPVLKVMLSGGWIEGIKSAPDGLYQLTAEHWDSEALAVVMNVVHGRWNLVPREISVEMLAKLAVIVDYYDIHEPLQLILHMWMTPFSASSIPTRIGRELVLWLLIAWVFKNDVLFLQAAKVAILRSTDEIRIPMDVPIPSSVIKGINTRRDESIKDIAGGLKELVHGYIVGQYGCDFECSSIELGALMKGLHKVQWAYERPSNAPQFGNLSLAEVVTKLRTIRCPVWTKVPDSCCCSSGRRYSYGNSQTCQKAHECLEEIGVFEVQDFRLRVGEDVTTCTSGGLVQHIARLVESLESRIVITLEQFGFGVGS</sequence>
<evidence type="ECO:0000313" key="1">
    <source>
        <dbReference type="EMBL" id="KAK1759115.1"/>
    </source>
</evidence>
<evidence type="ECO:0000313" key="2">
    <source>
        <dbReference type="Proteomes" id="UP001239445"/>
    </source>
</evidence>
<gene>
    <name evidence="1" type="ORF">QBC47DRAFT_409896</name>
</gene>
<protein>
    <recommendedName>
        <fullName evidence="3">BTB domain-containing protein</fullName>
    </recommendedName>
</protein>
<dbReference type="AlphaFoldDB" id="A0AAJ0BJI1"/>
<comment type="caution">
    <text evidence="1">The sequence shown here is derived from an EMBL/GenBank/DDBJ whole genome shotgun (WGS) entry which is preliminary data.</text>
</comment>
<reference evidence="1" key="1">
    <citation type="submission" date="2023-06" db="EMBL/GenBank/DDBJ databases">
        <title>Genome-scale phylogeny and comparative genomics of the fungal order Sordariales.</title>
        <authorList>
            <consortium name="Lawrence Berkeley National Laboratory"/>
            <person name="Hensen N."/>
            <person name="Bonometti L."/>
            <person name="Westerberg I."/>
            <person name="Brannstrom I.O."/>
            <person name="Guillou S."/>
            <person name="Cros-Aarteil S."/>
            <person name="Calhoun S."/>
            <person name="Haridas S."/>
            <person name="Kuo A."/>
            <person name="Mondo S."/>
            <person name="Pangilinan J."/>
            <person name="Riley R."/>
            <person name="Labutti K."/>
            <person name="Andreopoulos B."/>
            <person name="Lipzen A."/>
            <person name="Chen C."/>
            <person name="Yanf M."/>
            <person name="Daum C."/>
            <person name="Ng V."/>
            <person name="Clum A."/>
            <person name="Steindorff A."/>
            <person name="Ohm R."/>
            <person name="Martin F."/>
            <person name="Silar P."/>
            <person name="Natvig D."/>
            <person name="Lalanne C."/>
            <person name="Gautier V."/>
            <person name="Ament-Velasquez S.L."/>
            <person name="Kruys A."/>
            <person name="Hutchinson M.I."/>
            <person name="Powell A.J."/>
            <person name="Barry K."/>
            <person name="Miller A.N."/>
            <person name="Grigoriev I.V."/>
            <person name="Debuchy R."/>
            <person name="Gladieux P."/>
            <person name="Thoren M.H."/>
            <person name="Johannesson H."/>
        </authorList>
    </citation>
    <scope>NUCLEOTIDE SEQUENCE</scope>
    <source>
        <strain evidence="1">PSN4</strain>
    </source>
</reference>